<dbReference type="SMART" id="SM01058">
    <property type="entry name" value="CarD_TRCF"/>
    <property type="match status" value="1"/>
</dbReference>
<dbReference type="Pfam" id="PF02559">
    <property type="entry name" value="CarD_TRCF_RID"/>
    <property type="match status" value="1"/>
</dbReference>
<reference evidence="12" key="1">
    <citation type="journal article" date="2014" name="Int. J. Syst. Evol. Microbiol.">
        <title>Complete genome sequence of Corynebacterium casei LMG S-19264T (=DSM 44701T), isolated from a smear-ripened cheese.</title>
        <authorList>
            <consortium name="US DOE Joint Genome Institute (JGI-PGF)"/>
            <person name="Walter F."/>
            <person name="Albersmeier A."/>
            <person name="Kalinowski J."/>
            <person name="Ruckert C."/>
        </authorList>
    </citation>
    <scope>NUCLEOTIDE SEQUENCE</scope>
    <source>
        <strain evidence="12">CGMCC 1.15367</strain>
    </source>
</reference>
<dbReference type="PROSITE" id="PS51194">
    <property type="entry name" value="HELICASE_CTER"/>
    <property type="match status" value="1"/>
</dbReference>
<dbReference type="InterPro" id="IPR047112">
    <property type="entry name" value="RecG/Mfd"/>
</dbReference>
<keyword evidence="6 9" id="KW-0067">ATP-binding</keyword>
<dbReference type="Pfam" id="PF03461">
    <property type="entry name" value="TRCF"/>
    <property type="match status" value="1"/>
</dbReference>
<dbReference type="SMART" id="SM00982">
    <property type="entry name" value="TRCF"/>
    <property type="match status" value="1"/>
</dbReference>
<dbReference type="PANTHER" id="PTHR47964">
    <property type="entry name" value="ATP-DEPENDENT DNA HELICASE HOMOLOG RECG, CHLOROPLASTIC"/>
    <property type="match status" value="1"/>
</dbReference>
<dbReference type="SUPFAM" id="SSF143517">
    <property type="entry name" value="TRCF domain-like"/>
    <property type="match status" value="1"/>
</dbReference>
<dbReference type="EC" id="3.6.4.-" evidence="9"/>
<dbReference type="Gene3D" id="3.40.50.300">
    <property type="entry name" value="P-loop containing nucleotide triphosphate hydrolases"/>
    <property type="match status" value="2"/>
</dbReference>
<feature type="domain" description="Helicase ATP-binding" evidence="10">
    <location>
        <begin position="572"/>
        <end position="733"/>
    </location>
</feature>
<dbReference type="GO" id="GO:0003678">
    <property type="term" value="F:DNA helicase activity"/>
    <property type="evidence" value="ECO:0007669"/>
    <property type="project" value="TreeGrafter"/>
</dbReference>
<evidence type="ECO:0000313" key="13">
    <source>
        <dbReference type="Proteomes" id="UP000644699"/>
    </source>
</evidence>
<keyword evidence="3 9" id="KW-0227">DNA damage</keyword>
<dbReference type="InterPro" id="IPR037235">
    <property type="entry name" value="TRCF-like_C_D7"/>
</dbReference>
<evidence type="ECO:0000256" key="7">
    <source>
        <dbReference type="ARBA" id="ARBA00023125"/>
    </source>
</evidence>
<dbReference type="HAMAP" id="MF_00969">
    <property type="entry name" value="TRCF"/>
    <property type="match status" value="1"/>
</dbReference>
<dbReference type="InterPro" id="IPR014001">
    <property type="entry name" value="Helicase_ATP-bd"/>
</dbReference>
<dbReference type="InterPro" id="IPR027417">
    <property type="entry name" value="P-loop_NTPase"/>
</dbReference>
<keyword evidence="5" id="KW-0347">Helicase</keyword>
<sequence length="1110" mass="119398">MLQTVTIENARAEAERLSPLVPIGAVAALLERRIADRDGPVLVYVAKTSRRRRDLADLLRLMAGPERVAEFAPLDGLPGDGIPPSAEAMGGRMSVLRWLRDADKRPAAVVTSAAALIRRVPPRGIFKDMHLEFRPGETIDPAAVEERLARIGYRQDERVEEPGEWTARGKVLEIFPAAAPRPCRIEHEGGRIAAIRSYDPLSQRSVAETAHLIVDPATEFLPVAAGSGDAGLGRSLAAHYGRLDTFLDYVPEAEILLEEEAEAATAELFRAIAEAREGGGAEARAAEQDYLGAKEWSALVGGALAGMVGEGETSAELPRFAEDKDPFSAFAAFAAPLLKKHHRIVIAGPDDGDLMRVARRAARAAGAEARGIDGWREIRAAKGGACLVLPMPLRQGFRWPAERIAVVALADLVGQRARLGARDERPGLAARDEVFRIGDAVVHLDHGVGILDGLEQVSDGQKVLEALKLRYADGATLLVPLADIGALWRYGGGDAEVKLDRLKGAGWEKRRAGVVQAISATAERMIQRLSEKAKARAPKLVPDRAEFERFCARFPYELTPDQAGATGAVLADLASGRPMDRLLCGDVGFGKTEVALRAAAAAVFAGRQVAVVAPTTILAQQHFLAFKARFERQGIEVVRLSRLVEEAEAEAARGALAKGTARVVVGSHALLSDEVAFRDLGLVVIDEEQRFGAAQKEALRRLGNGLHTLTMTATPIPQTLQAAFVGLNEVSLLGTPPGRRRPIRTLAGPFDEATVGEALRAEKARGGQSFVVCPRIEDLEPMGARLAALAPELALVTLHGRMKGEELDEAMLAFAGGTGDVLLATSIVESGLDVPNANTMVIWRADRFGLAQLHQLRGRVGRGARRGLALLTTDPEAEPTPGGEKRLATLCEHRDLGSGLAIAARDLDLRGTGDLLGEDQAGHLQLIGLSLYRRMLERALAVARGEDVPEDWRPDLNLGAPGAIPPDYVPEADLRIEIAVLLERIEDAASLAALEAEIRDRFGPVPKPLARGFRLAELRLRCRELGIRRLDAGSKGVAARLTPDVAAPLRRRLKDGAKGGWRFAKNRLVQERPSKTTEERFAHVEALLALIEDGPGPAPARRRSAPSFRP</sequence>
<dbReference type="EMBL" id="BMIQ01000011">
    <property type="protein sequence ID" value="GGE22437.1"/>
    <property type="molecule type" value="Genomic_DNA"/>
</dbReference>
<dbReference type="GO" id="GO:0005737">
    <property type="term" value="C:cytoplasm"/>
    <property type="evidence" value="ECO:0007669"/>
    <property type="project" value="UniProtKB-SubCell"/>
</dbReference>
<dbReference type="GO" id="GO:0006355">
    <property type="term" value="P:regulation of DNA-templated transcription"/>
    <property type="evidence" value="ECO:0007669"/>
    <property type="project" value="UniProtKB-UniRule"/>
</dbReference>
<dbReference type="InterPro" id="IPR036101">
    <property type="entry name" value="CarD-like/TRCF_RID_sf"/>
</dbReference>
<dbReference type="Pfam" id="PF00271">
    <property type="entry name" value="Helicase_C"/>
    <property type="match status" value="1"/>
</dbReference>
<keyword evidence="1 9" id="KW-0963">Cytoplasm</keyword>
<keyword evidence="2 9" id="KW-0547">Nucleotide-binding</keyword>
<evidence type="ECO:0000256" key="1">
    <source>
        <dbReference type="ARBA" id="ARBA00022490"/>
    </source>
</evidence>
<protein>
    <recommendedName>
        <fullName evidence="9">Transcription-repair-coupling factor</fullName>
        <shortName evidence="9">TRCF</shortName>
        <ecNumber evidence="9">3.6.4.-</ecNumber>
    </recommendedName>
</protein>
<dbReference type="InterPro" id="IPR011545">
    <property type="entry name" value="DEAD/DEAH_box_helicase_dom"/>
</dbReference>
<dbReference type="RefSeq" id="WP_188912949.1">
    <property type="nucleotide sequence ID" value="NZ_BMIQ01000011.1"/>
</dbReference>
<feature type="domain" description="Helicase C-terminal" evidence="11">
    <location>
        <begin position="754"/>
        <end position="908"/>
    </location>
</feature>
<evidence type="ECO:0000256" key="8">
    <source>
        <dbReference type="ARBA" id="ARBA00023204"/>
    </source>
</evidence>
<dbReference type="Pfam" id="PF00270">
    <property type="entry name" value="DEAD"/>
    <property type="match status" value="1"/>
</dbReference>
<dbReference type="GO" id="GO:0016787">
    <property type="term" value="F:hydrolase activity"/>
    <property type="evidence" value="ECO:0007669"/>
    <property type="project" value="UniProtKB-KW"/>
</dbReference>
<keyword evidence="13" id="KW-1185">Reference proteome</keyword>
<evidence type="ECO:0000313" key="12">
    <source>
        <dbReference type="EMBL" id="GGE22437.1"/>
    </source>
</evidence>
<keyword evidence="4 9" id="KW-0378">Hydrolase</keyword>
<dbReference type="SUPFAM" id="SSF141259">
    <property type="entry name" value="CarD-like"/>
    <property type="match status" value="1"/>
</dbReference>
<evidence type="ECO:0000256" key="5">
    <source>
        <dbReference type="ARBA" id="ARBA00022806"/>
    </source>
</evidence>
<comment type="similarity">
    <text evidence="9">In the N-terminal section; belongs to the UvrB family.</text>
</comment>
<dbReference type="Proteomes" id="UP000644699">
    <property type="component" value="Unassembled WGS sequence"/>
</dbReference>
<evidence type="ECO:0000256" key="6">
    <source>
        <dbReference type="ARBA" id="ARBA00022840"/>
    </source>
</evidence>
<dbReference type="PROSITE" id="PS51192">
    <property type="entry name" value="HELICASE_ATP_BIND_1"/>
    <property type="match status" value="1"/>
</dbReference>
<dbReference type="InterPro" id="IPR003711">
    <property type="entry name" value="CarD-like/TRCF_RID"/>
</dbReference>
<gene>
    <name evidence="9 12" type="primary">mfd</name>
    <name evidence="12" type="ORF">GCM10011390_47270</name>
</gene>
<dbReference type="InterPro" id="IPR001650">
    <property type="entry name" value="Helicase_C-like"/>
</dbReference>
<dbReference type="InterPro" id="IPR041471">
    <property type="entry name" value="UvrB_inter"/>
</dbReference>
<evidence type="ECO:0000256" key="4">
    <source>
        <dbReference type="ARBA" id="ARBA00022801"/>
    </source>
</evidence>
<dbReference type="Gene3D" id="3.90.1150.50">
    <property type="entry name" value="Transcription-repair-coupling factor, D7 domain"/>
    <property type="match status" value="1"/>
</dbReference>
<dbReference type="GO" id="GO:0005524">
    <property type="term" value="F:ATP binding"/>
    <property type="evidence" value="ECO:0007669"/>
    <property type="project" value="UniProtKB-UniRule"/>
</dbReference>
<accession>A0A917A1G6</accession>
<comment type="subcellular location">
    <subcellularLocation>
        <location evidence="9">Cytoplasm</location>
    </subcellularLocation>
</comment>
<comment type="similarity">
    <text evidence="9">In the C-terminal section; belongs to the helicase family. RecG subfamily.</text>
</comment>
<dbReference type="InterPro" id="IPR005118">
    <property type="entry name" value="TRCF_C"/>
</dbReference>
<dbReference type="GO" id="GO:0003684">
    <property type="term" value="F:damaged DNA binding"/>
    <property type="evidence" value="ECO:0007669"/>
    <property type="project" value="InterPro"/>
</dbReference>
<keyword evidence="7 9" id="KW-0238">DNA-binding</keyword>
<organism evidence="12 13">
    <name type="scientific">Aureimonas endophytica</name>
    <dbReference type="NCBI Taxonomy" id="2027858"/>
    <lineage>
        <taxon>Bacteria</taxon>
        <taxon>Pseudomonadati</taxon>
        <taxon>Pseudomonadota</taxon>
        <taxon>Alphaproteobacteria</taxon>
        <taxon>Hyphomicrobiales</taxon>
        <taxon>Aurantimonadaceae</taxon>
        <taxon>Aureimonas</taxon>
    </lineage>
</organism>
<dbReference type="AlphaFoldDB" id="A0A917A1G6"/>
<dbReference type="PANTHER" id="PTHR47964:SF1">
    <property type="entry name" value="ATP-DEPENDENT DNA HELICASE HOMOLOG RECG, CHLOROPLASTIC"/>
    <property type="match status" value="1"/>
</dbReference>
<dbReference type="SMART" id="SM00487">
    <property type="entry name" value="DEXDc"/>
    <property type="match status" value="1"/>
</dbReference>
<evidence type="ECO:0000259" key="10">
    <source>
        <dbReference type="PROSITE" id="PS51192"/>
    </source>
</evidence>
<dbReference type="Pfam" id="PF17757">
    <property type="entry name" value="UvrB_inter"/>
    <property type="match status" value="1"/>
</dbReference>
<dbReference type="Gene3D" id="3.30.2060.10">
    <property type="entry name" value="Penicillin-binding protein 1b domain"/>
    <property type="match status" value="1"/>
</dbReference>
<evidence type="ECO:0000259" key="11">
    <source>
        <dbReference type="PROSITE" id="PS51194"/>
    </source>
</evidence>
<dbReference type="SUPFAM" id="SSF52540">
    <property type="entry name" value="P-loop containing nucleoside triphosphate hydrolases"/>
    <property type="match status" value="4"/>
</dbReference>
<comment type="caution">
    <text evidence="12">The sequence shown here is derived from an EMBL/GenBank/DDBJ whole genome shotgun (WGS) entry which is preliminary data.</text>
</comment>
<reference evidence="12" key="2">
    <citation type="submission" date="2020-09" db="EMBL/GenBank/DDBJ databases">
        <authorList>
            <person name="Sun Q."/>
            <person name="Zhou Y."/>
        </authorList>
    </citation>
    <scope>NUCLEOTIDE SEQUENCE</scope>
    <source>
        <strain evidence="12">CGMCC 1.15367</strain>
    </source>
</reference>
<comment type="function">
    <text evidence="9">Couples transcription and DNA repair by recognizing RNA polymerase (RNAP) stalled at DNA lesions. Mediates ATP-dependent release of RNAP and its truncated transcript from the DNA, and recruitment of nucleotide excision repair machinery to the damaged site.</text>
</comment>
<dbReference type="InterPro" id="IPR004576">
    <property type="entry name" value="Mfd"/>
</dbReference>
<dbReference type="Gene3D" id="2.40.10.170">
    <property type="match status" value="1"/>
</dbReference>
<dbReference type="SMART" id="SM00490">
    <property type="entry name" value="HELICc"/>
    <property type="match status" value="1"/>
</dbReference>
<evidence type="ECO:0000256" key="3">
    <source>
        <dbReference type="ARBA" id="ARBA00022763"/>
    </source>
</evidence>
<keyword evidence="8 9" id="KW-0234">DNA repair</keyword>
<evidence type="ECO:0000256" key="9">
    <source>
        <dbReference type="HAMAP-Rule" id="MF_00969"/>
    </source>
</evidence>
<name>A0A917A1G6_9HYPH</name>
<evidence type="ECO:0000256" key="2">
    <source>
        <dbReference type="ARBA" id="ARBA00022741"/>
    </source>
</evidence>
<proteinExistence type="inferred from homology"/>
<dbReference type="GO" id="GO:0000716">
    <property type="term" value="P:transcription-coupled nucleotide-excision repair, DNA damage recognition"/>
    <property type="evidence" value="ECO:0007669"/>
    <property type="project" value="UniProtKB-UniRule"/>
</dbReference>